<evidence type="ECO:0000259" key="12">
    <source>
        <dbReference type="PROSITE" id="PS50222"/>
    </source>
</evidence>
<sequence>MTYQSTRTTTRVVRIGGGPPKVETKTYTYGGDSGSGQADGGMNFGFKSPFGFHKIRIGGDDDGDSSGGTSHTLSCTQRPNVIGRSTRKDKKNPFAGIVNQSYEEIKKKCKEEKCLFEDPEFPAEDSSIFFSRRPPRPFEWKRPHEICKNPLFVSSGASRFDVQQGELGDCWLLAAVASLTINQKLLQRVVPHDQDFTTDYCGLYHFFFWHQGMWTEVVVDDRLPTYAGQLVFMHSTEKNEFWSALMEKAYAKLVGSYESLKGGSTSEAMEDFTGGVTEMIDLKKAPANLTQIMLKAYERGSLMGCSIDADENELEARLSNGLVVGHAYSITAVKMMEIKTPRVSGKIPMVRVRNPWGNEAEWKGAWSDKSQEWQFISEQEKRSIGLTFDDDGEFWMSFDDWKKNFQKIEICNLGPDSIDDEDTAKGKKRWEAKDEHGEWIRRVNAGGCRNYLESFWTNPQYRVTLVDPDDDDNEDQCTMLIGLLQKDRRKKRKEGMDMLTIGYVIYKLKDDASSDGPQDMKFFKFNASVAKSPSFINLREVCGRHKLPPGTYVVVPSTFEPQQEAQFLLRIFTEKKSETSEVDQGTGLIEDQKLPKISQHQPDSSRSENPLPIGFDLMTQEIRTYRPFDPQDLDARFSNLPMPDSLNHDNRSNVTPGAPSYPYYPVPPNPSASSYGGYNSVPLSSGMYNPGYNTGAVNYGYDPVQNNPGYYPGPANPGYNPGTVNPGYNQGPFNQSYQPNPYNSAVPTYGFSTPAYNPSQYNQTGGADITQQYLPGSVNPNDYYKQYYPSTQCPPSLSSPGFVNQDNQYRPYDSWQNQSRQQQEHFSQKGMPNQTSSLNESSCGYPSYNQAPQLMTAVSAPPGLQAAPPMATSEGPGSDFTHKNSGERYYDRDFEPRFTLIQSKEQALEFLRDDFMKTGPPVTDKDKEQSKALKESFRRIAGEDMEIDCYELKEILNTVFTKEFSTESKFKFEGFSLDTCRSMIAMHDGDLSGKLGFDEFKSLWEDLRKWKTIFKDFDKDGSGFLSTFELRAAFGASGFRLSNRVLSAVIMRYSNKEGQIEFGDFVCCAIRLKTMLASHKNMDKQNNGVAAFDIDTFIQTTMYS</sequence>
<evidence type="ECO:0000256" key="8">
    <source>
        <dbReference type="PIRSR" id="PIRSR622684-1"/>
    </source>
</evidence>
<feature type="region of interest" description="Disordered" evidence="10">
    <location>
        <begin position="785"/>
        <end position="846"/>
    </location>
</feature>
<reference evidence="13" key="2">
    <citation type="journal article" date="2021" name="Genome Biol. Evol.">
        <title>Developing a high-quality reference genome for a parasitic bivalve with doubly uniparental inheritance (Bivalvia: Unionida).</title>
        <authorList>
            <person name="Smith C.H."/>
        </authorList>
    </citation>
    <scope>NUCLEOTIDE SEQUENCE</scope>
    <source>
        <strain evidence="13">CHS0354</strain>
        <tissue evidence="13">Mantle</tissue>
    </source>
</reference>
<feature type="compositionally biased region" description="Polar residues" evidence="10">
    <location>
        <begin position="598"/>
        <end position="608"/>
    </location>
</feature>
<dbReference type="InterPro" id="IPR022682">
    <property type="entry name" value="Calpain_domain_III"/>
</dbReference>
<reference evidence="13" key="1">
    <citation type="journal article" date="2021" name="Genome Biol. Evol.">
        <title>A High-Quality Reference Genome for a Parasitic Bivalve with Doubly Uniparental Inheritance (Bivalvia: Unionida).</title>
        <authorList>
            <person name="Smith C.H."/>
        </authorList>
    </citation>
    <scope>NUCLEOTIDE SEQUENCE</scope>
    <source>
        <strain evidence="13">CHS0354</strain>
    </source>
</reference>
<comment type="caution">
    <text evidence="13">The sequence shown here is derived from an EMBL/GenBank/DDBJ whole genome shotgun (WGS) entry which is preliminary data.</text>
</comment>
<dbReference type="PROSITE" id="PS50203">
    <property type="entry name" value="CALPAIN_CAT"/>
    <property type="match status" value="1"/>
</dbReference>
<evidence type="ECO:0000256" key="2">
    <source>
        <dbReference type="ARBA" id="ARBA00022670"/>
    </source>
</evidence>
<dbReference type="PROSITE" id="PS00018">
    <property type="entry name" value="EF_HAND_1"/>
    <property type="match status" value="1"/>
</dbReference>
<keyword evidence="14" id="KW-1185">Reference proteome</keyword>
<dbReference type="FunFam" id="2.60.120.380:FF:000001">
    <property type="entry name" value="Calpain-1 catalytic subunit"/>
    <property type="match status" value="1"/>
</dbReference>
<dbReference type="CDD" id="cd00044">
    <property type="entry name" value="CysPc"/>
    <property type="match status" value="1"/>
</dbReference>
<dbReference type="InterPro" id="IPR022683">
    <property type="entry name" value="Calpain_III"/>
</dbReference>
<keyword evidence="2 9" id="KW-0645">Protease</keyword>
<evidence type="ECO:0000256" key="5">
    <source>
        <dbReference type="ARBA" id="ARBA00022801"/>
    </source>
</evidence>
<feature type="active site" evidence="8 9">
    <location>
        <position position="326"/>
    </location>
</feature>
<evidence type="ECO:0000313" key="14">
    <source>
        <dbReference type="Proteomes" id="UP001195483"/>
    </source>
</evidence>
<dbReference type="SUPFAM" id="SSF47473">
    <property type="entry name" value="EF-hand"/>
    <property type="match status" value="1"/>
</dbReference>
<feature type="active site" evidence="8 9">
    <location>
        <position position="354"/>
    </location>
</feature>
<dbReference type="InterPro" id="IPR033883">
    <property type="entry name" value="C2_III"/>
</dbReference>
<dbReference type="GO" id="GO:0005509">
    <property type="term" value="F:calcium ion binding"/>
    <property type="evidence" value="ECO:0007669"/>
    <property type="project" value="InterPro"/>
</dbReference>
<evidence type="ECO:0008006" key="15">
    <source>
        <dbReference type="Google" id="ProtNLM"/>
    </source>
</evidence>
<keyword evidence="6 9" id="KW-0788">Thiol protease</keyword>
<gene>
    <name evidence="13" type="ORF">CHS0354_041026</name>
</gene>
<dbReference type="InterPro" id="IPR000169">
    <property type="entry name" value="Pept_cys_AS"/>
</dbReference>
<dbReference type="AlphaFoldDB" id="A0AAE0SWG4"/>
<evidence type="ECO:0000256" key="6">
    <source>
        <dbReference type="ARBA" id="ARBA00022807"/>
    </source>
</evidence>
<evidence type="ECO:0000256" key="3">
    <source>
        <dbReference type="ARBA" id="ARBA00022723"/>
    </source>
</evidence>
<keyword evidence="3" id="KW-0479">Metal-binding</keyword>
<organism evidence="13 14">
    <name type="scientific">Potamilus streckersoni</name>
    <dbReference type="NCBI Taxonomy" id="2493646"/>
    <lineage>
        <taxon>Eukaryota</taxon>
        <taxon>Metazoa</taxon>
        <taxon>Spiralia</taxon>
        <taxon>Lophotrochozoa</taxon>
        <taxon>Mollusca</taxon>
        <taxon>Bivalvia</taxon>
        <taxon>Autobranchia</taxon>
        <taxon>Heteroconchia</taxon>
        <taxon>Palaeoheterodonta</taxon>
        <taxon>Unionida</taxon>
        <taxon>Unionoidea</taxon>
        <taxon>Unionidae</taxon>
        <taxon>Ambleminae</taxon>
        <taxon>Lampsilini</taxon>
        <taxon>Potamilus</taxon>
    </lineage>
</organism>
<keyword evidence="7" id="KW-0106">Calcium</keyword>
<evidence type="ECO:0000313" key="13">
    <source>
        <dbReference type="EMBL" id="KAK3599186.1"/>
    </source>
</evidence>
<feature type="region of interest" description="Disordered" evidence="10">
    <location>
        <begin position="57"/>
        <end position="92"/>
    </location>
</feature>
<accession>A0AAE0SWG4</accession>
<feature type="region of interest" description="Disordered" evidence="10">
    <location>
        <begin position="860"/>
        <end position="886"/>
    </location>
</feature>
<dbReference type="Proteomes" id="UP001195483">
    <property type="component" value="Unassembled WGS sequence"/>
</dbReference>
<proteinExistence type="inferred from homology"/>
<evidence type="ECO:0000256" key="4">
    <source>
        <dbReference type="ARBA" id="ARBA00022737"/>
    </source>
</evidence>
<dbReference type="PRINTS" id="PR00704">
    <property type="entry name" value="CALPAIN"/>
</dbReference>
<dbReference type="InterPro" id="IPR002048">
    <property type="entry name" value="EF_hand_dom"/>
</dbReference>
<feature type="compositionally biased region" description="Polar residues" evidence="10">
    <location>
        <begin position="828"/>
        <end position="846"/>
    </location>
</feature>
<dbReference type="Pfam" id="PF01067">
    <property type="entry name" value="Calpain_III"/>
    <property type="match status" value="1"/>
</dbReference>
<dbReference type="InterPro" id="IPR001300">
    <property type="entry name" value="Peptidase_C2_calpain_cat"/>
</dbReference>
<dbReference type="CDD" id="cd16196">
    <property type="entry name" value="EFh_PEF_CalpA_B"/>
    <property type="match status" value="1"/>
</dbReference>
<feature type="domain" description="Calpain catalytic" evidence="11">
    <location>
        <begin position="115"/>
        <end position="414"/>
    </location>
</feature>
<dbReference type="Gene3D" id="3.90.70.10">
    <property type="entry name" value="Cysteine proteinases"/>
    <property type="match status" value="1"/>
</dbReference>
<reference evidence="13" key="3">
    <citation type="submission" date="2023-05" db="EMBL/GenBank/DDBJ databases">
        <authorList>
            <person name="Smith C.H."/>
        </authorList>
    </citation>
    <scope>NUCLEOTIDE SEQUENCE</scope>
    <source>
        <strain evidence="13">CHS0354</strain>
        <tissue evidence="13">Mantle</tissue>
    </source>
</reference>
<dbReference type="Pfam" id="PF00648">
    <property type="entry name" value="Peptidase_C2"/>
    <property type="match status" value="1"/>
</dbReference>
<keyword evidence="5 9" id="KW-0378">Hydrolase</keyword>
<evidence type="ECO:0000256" key="9">
    <source>
        <dbReference type="PROSITE-ProRule" id="PRU00239"/>
    </source>
</evidence>
<dbReference type="PROSITE" id="PS00139">
    <property type="entry name" value="THIOL_PROTEASE_CYS"/>
    <property type="match status" value="1"/>
</dbReference>
<dbReference type="InterPro" id="IPR038765">
    <property type="entry name" value="Papain-like_cys_pep_sf"/>
</dbReference>
<dbReference type="SMART" id="SM00720">
    <property type="entry name" value="calpain_III"/>
    <property type="match status" value="1"/>
</dbReference>
<dbReference type="GO" id="GO:0005737">
    <property type="term" value="C:cytoplasm"/>
    <property type="evidence" value="ECO:0007669"/>
    <property type="project" value="TreeGrafter"/>
</dbReference>
<dbReference type="SUPFAM" id="SSF49758">
    <property type="entry name" value="Calpain large subunit, middle domain (domain III)"/>
    <property type="match status" value="1"/>
</dbReference>
<dbReference type="PANTHER" id="PTHR10183">
    <property type="entry name" value="CALPAIN"/>
    <property type="match status" value="1"/>
</dbReference>
<dbReference type="InterPro" id="IPR022684">
    <property type="entry name" value="Calpain_cysteine_protease"/>
</dbReference>
<dbReference type="InterPro" id="IPR018247">
    <property type="entry name" value="EF_Hand_1_Ca_BS"/>
</dbReference>
<dbReference type="SUPFAM" id="SSF54001">
    <property type="entry name" value="Cysteine proteinases"/>
    <property type="match status" value="1"/>
</dbReference>
<evidence type="ECO:0000256" key="10">
    <source>
        <dbReference type="SAM" id="MobiDB-lite"/>
    </source>
</evidence>
<dbReference type="PANTHER" id="PTHR10183:SF433">
    <property type="entry name" value="CALPAIN-A-RELATED"/>
    <property type="match status" value="1"/>
</dbReference>
<dbReference type="PROSITE" id="PS50222">
    <property type="entry name" value="EF_HAND_2"/>
    <property type="match status" value="1"/>
</dbReference>
<feature type="compositionally biased region" description="Polar residues" evidence="10">
    <location>
        <begin position="788"/>
        <end position="821"/>
    </location>
</feature>
<feature type="compositionally biased region" description="Polar residues" evidence="10">
    <location>
        <begin position="69"/>
        <end position="79"/>
    </location>
</feature>
<dbReference type="Gene3D" id="1.10.238.10">
    <property type="entry name" value="EF-hand"/>
    <property type="match status" value="1"/>
</dbReference>
<feature type="region of interest" description="Disordered" evidence="10">
    <location>
        <begin position="580"/>
        <end position="612"/>
    </location>
</feature>
<dbReference type="Gene3D" id="2.60.120.380">
    <property type="match status" value="1"/>
</dbReference>
<dbReference type="SMART" id="SM00230">
    <property type="entry name" value="CysPc"/>
    <property type="match status" value="1"/>
</dbReference>
<comment type="similarity">
    <text evidence="1">Belongs to the peptidase C2 family.</text>
</comment>
<feature type="domain" description="EF-hand" evidence="12">
    <location>
        <begin position="1005"/>
        <end position="1040"/>
    </location>
</feature>
<dbReference type="InterPro" id="IPR011992">
    <property type="entry name" value="EF-hand-dom_pair"/>
</dbReference>
<keyword evidence="4" id="KW-0677">Repeat</keyword>
<dbReference type="CDD" id="cd00214">
    <property type="entry name" value="Calpain_III"/>
    <property type="match status" value="1"/>
</dbReference>
<evidence type="ECO:0000259" key="11">
    <source>
        <dbReference type="PROSITE" id="PS50203"/>
    </source>
</evidence>
<feature type="active site" evidence="8 9">
    <location>
        <position position="170"/>
    </location>
</feature>
<dbReference type="GO" id="GO:0006508">
    <property type="term" value="P:proteolysis"/>
    <property type="evidence" value="ECO:0007669"/>
    <property type="project" value="UniProtKB-KW"/>
</dbReference>
<protein>
    <recommendedName>
        <fullName evidence="15">Calpain-B</fullName>
    </recommendedName>
</protein>
<dbReference type="FunFam" id="3.90.70.10:FF:000001">
    <property type="entry name" value="Calpain-1 catalytic subunit"/>
    <property type="match status" value="1"/>
</dbReference>
<dbReference type="SMART" id="SM00054">
    <property type="entry name" value="EFh"/>
    <property type="match status" value="2"/>
</dbReference>
<evidence type="ECO:0000256" key="7">
    <source>
        <dbReference type="ARBA" id="ARBA00022837"/>
    </source>
</evidence>
<name>A0AAE0SWG4_9BIVA</name>
<dbReference type="GO" id="GO:0004198">
    <property type="term" value="F:calcium-dependent cysteine-type endopeptidase activity"/>
    <property type="evidence" value="ECO:0007669"/>
    <property type="project" value="InterPro"/>
</dbReference>
<evidence type="ECO:0000256" key="1">
    <source>
        <dbReference type="ARBA" id="ARBA00007623"/>
    </source>
</evidence>
<dbReference type="InterPro" id="IPR036213">
    <property type="entry name" value="Calpain_III_sf"/>
</dbReference>
<dbReference type="EMBL" id="JAEAOA010002344">
    <property type="protein sequence ID" value="KAK3599186.1"/>
    <property type="molecule type" value="Genomic_DNA"/>
</dbReference>